<evidence type="ECO:0000259" key="3">
    <source>
        <dbReference type="PROSITE" id="PS50110"/>
    </source>
</evidence>
<keyword evidence="5" id="KW-1185">Reference proteome</keyword>
<dbReference type="InterPro" id="IPR001789">
    <property type="entry name" value="Sig_transdc_resp-reg_receiver"/>
</dbReference>
<accession>U7DBJ0</accession>
<dbReference type="AlphaFoldDB" id="U7DBJ0"/>
<feature type="domain" description="Response regulatory" evidence="3">
    <location>
        <begin position="347"/>
        <end position="463"/>
    </location>
</feature>
<dbReference type="InterPro" id="IPR050595">
    <property type="entry name" value="Bact_response_regulator"/>
</dbReference>
<dbReference type="Gene3D" id="3.40.50.2300">
    <property type="match status" value="1"/>
</dbReference>
<name>U7DBJ0_9BACT</name>
<dbReference type="PANTHER" id="PTHR44591:SF3">
    <property type="entry name" value="RESPONSE REGULATORY DOMAIN-CONTAINING PROTEIN"/>
    <property type="match status" value="1"/>
</dbReference>
<dbReference type="PANTHER" id="PTHR44591">
    <property type="entry name" value="STRESS RESPONSE REGULATOR PROTEIN 1"/>
    <property type="match status" value="1"/>
</dbReference>
<organism evidence="4 5">
    <name type="scientific">Chitinivibrio alkaliphilus ACht1</name>
    <dbReference type="NCBI Taxonomy" id="1313304"/>
    <lineage>
        <taxon>Bacteria</taxon>
        <taxon>Pseudomonadati</taxon>
        <taxon>Fibrobacterota</taxon>
        <taxon>Chitinivibrionia</taxon>
        <taxon>Chitinivibrionales</taxon>
        <taxon>Chitinivibrionaceae</taxon>
        <taxon>Chitinivibrio</taxon>
    </lineage>
</organism>
<dbReference type="STRING" id="1313304.CALK_1241"/>
<dbReference type="SMART" id="SM00448">
    <property type="entry name" value="REC"/>
    <property type="match status" value="1"/>
</dbReference>
<evidence type="ECO:0000313" key="5">
    <source>
        <dbReference type="Proteomes" id="UP000017148"/>
    </source>
</evidence>
<dbReference type="EMBL" id="ASJR01000009">
    <property type="protein sequence ID" value="ERP31795.1"/>
    <property type="molecule type" value="Genomic_DNA"/>
</dbReference>
<dbReference type="eggNOG" id="COG0745">
    <property type="taxonomic scope" value="Bacteria"/>
</dbReference>
<dbReference type="Proteomes" id="UP000017148">
    <property type="component" value="Unassembled WGS sequence"/>
</dbReference>
<protein>
    <recommendedName>
        <fullName evidence="3">Response regulatory domain-containing protein</fullName>
    </recommendedName>
</protein>
<dbReference type="PROSITE" id="PS50110">
    <property type="entry name" value="RESPONSE_REGULATORY"/>
    <property type="match status" value="1"/>
</dbReference>
<gene>
    <name evidence="4" type="ORF">CALK_1241</name>
</gene>
<evidence type="ECO:0000313" key="4">
    <source>
        <dbReference type="EMBL" id="ERP31795.1"/>
    </source>
</evidence>
<sequence length="472" mass="53610">MCENIFFCRGIHTMNEKSRIVQELASLAASGEFQSFYQSVITQLPHTPPEVVEEVEVGTVLSHFSEDEQQAMLRAVENVFSVLVQFYGSEHISVKVAVIRHIDTHPDAEALPLFQDLLGDDTECDILITKKIASRKSVDAFSTLLDITGSPNVYVRDFAKTQVKSTMKKEYHSLVSARIEEQKHRPNQVIPLLDIVSDLGIVDAEKTVRRIVQSGIKNPNVRALAYKSLIRLSRTMHHGLILDGLFDISDDVAFAVAQGVEEIDHTLVTGVANMILSSVYSPRRLAEVLVFTDQLEFVERLYEHACFQEALSDILSYQGMEQYREKYEARLNTTFPVCTKRITHRKLAWAIDDEPFIRKRYLRMGVGQGIPLRVFEEPEKALDALQDVRPDIIFVDMNMPTMNGVEFTRKVRNIVHDGEIPVVLVTTQDDVLEDTMVQDNLFHTIIQKPFDDEELRDILRQTGTSSMTVTGR</sequence>
<keyword evidence="1 2" id="KW-0597">Phosphoprotein</keyword>
<reference evidence="4 5" key="1">
    <citation type="journal article" date="2013" name="Environ. Microbiol.">
        <title>Genome analysis of Chitinivibrio alkaliphilus gen. nov., sp. nov., a novel extremely haloalkaliphilic anaerobic chitinolytic bacterium from the candidate phylum Termite Group 3.</title>
        <authorList>
            <person name="Sorokin D.Y."/>
            <person name="Gumerov V.M."/>
            <person name="Rakitin A.L."/>
            <person name="Beletsky A.V."/>
            <person name="Damste J.S."/>
            <person name="Muyzer G."/>
            <person name="Mardanov A.V."/>
            <person name="Ravin N.V."/>
        </authorList>
    </citation>
    <scope>NUCLEOTIDE SEQUENCE [LARGE SCALE GENOMIC DNA]</scope>
    <source>
        <strain evidence="4 5">ACht1</strain>
    </source>
</reference>
<comment type="caution">
    <text evidence="4">The sequence shown here is derived from an EMBL/GenBank/DDBJ whole genome shotgun (WGS) entry which is preliminary data.</text>
</comment>
<dbReference type="SUPFAM" id="SSF52172">
    <property type="entry name" value="CheY-like"/>
    <property type="match status" value="1"/>
</dbReference>
<dbReference type="InterPro" id="IPR011006">
    <property type="entry name" value="CheY-like_superfamily"/>
</dbReference>
<feature type="modified residue" description="4-aspartylphosphate" evidence="2">
    <location>
        <position position="396"/>
    </location>
</feature>
<evidence type="ECO:0000256" key="1">
    <source>
        <dbReference type="ARBA" id="ARBA00022553"/>
    </source>
</evidence>
<evidence type="ECO:0000256" key="2">
    <source>
        <dbReference type="PROSITE-ProRule" id="PRU00169"/>
    </source>
</evidence>
<dbReference type="Pfam" id="PF00072">
    <property type="entry name" value="Response_reg"/>
    <property type="match status" value="1"/>
</dbReference>
<dbReference type="GO" id="GO:0000160">
    <property type="term" value="P:phosphorelay signal transduction system"/>
    <property type="evidence" value="ECO:0007669"/>
    <property type="project" value="InterPro"/>
</dbReference>
<proteinExistence type="predicted"/>